<dbReference type="PROSITE" id="PS01031">
    <property type="entry name" value="SHSP"/>
    <property type="match status" value="1"/>
</dbReference>
<evidence type="ECO:0000256" key="2">
    <source>
        <dbReference type="PROSITE-ProRule" id="PRU00285"/>
    </source>
</evidence>
<protein>
    <submittedName>
        <fullName evidence="6">Small heat shock protein</fullName>
    </submittedName>
</protein>
<name>A0AAN7HN21_9PEZI</name>
<evidence type="ECO:0000313" key="6">
    <source>
        <dbReference type="EMBL" id="KAK4245629.1"/>
    </source>
</evidence>
<comment type="caution">
    <text evidence="6">The sequence shown here is derived from an EMBL/GenBank/DDBJ whole genome shotgun (WGS) entry which is preliminary data.</text>
</comment>
<reference evidence="6" key="2">
    <citation type="submission" date="2023-05" db="EMBL/GenBank/DDBJ databases">
        <authorList>
            <consortium name="Lawrence Berkeley National Laboratory"/>
            <person name="Steindorff A."/>
            <person name="Hensen N."/>
            <person name="Bonometti L."/>
            <person name="Westerberg I."/>
            <person name="Brannstrom I.O."/>
            <person name="Guillou S."/>
            <person name="Cros-Aarteil S."/>
            <person name="Calhoun S."/>
            <person name="Haridas S."/>
            <person name="Kuo A."/>
            <person name="Mondo S."/>
            <person name="Pangilinan J."/>
            <person name="Riley R."/>
            <person name="Labutti K."/>
            <person name="Andreopoulos B."/>
            <person name="Lipzen A."/>
            <person name="Chen C."/>
            <person name="Yanf M."/>
            <person name="Daum C."/>
            <person name="Ng V."/>
            <person name="Clum A."/>
            <person name="Ohm R."/>
            <person name="Martin F."/>
            <person name="Silar P."/>
            <person name="Natvig D."/>
            <person name="Lalanne C."/>
            <person name="Gautier V."/>
            <person name="Ament-Velasquez S.L."/>
            <person name="Kruys A."/>
            <person name="Hutchinson M.I."/>
            <person name="Powell A.J."/>
            <person name="Barry K."/>
            <person name="Miller A.N."/>
            <person name="Grigoriev I.V."/>
            <person name="Debuchy R."/>
            <person name="Gladieux P."/>
            <person name="Thoren M.H."/>
            <person name="Johannesson H."/>
        </authorList>
    </citation>
    <scope>NUCLEOTIDE SEQUENCE</scope>
    <source>
        <strain evidence="6">CBS 359.72</strain>
    </source>
</reference>
<organism evidence="6 7">
    <name type="scientific">Corynascus novoguineensis</name>
    <dbReference type="NCBI Taxonomy" id="1126955"/>
    <lineage>
        <taxon>Eukaryota</taxon>
        <taxon>Fungi</taxon>
        <taxon>Dikarya</taxon>
        <taxon>Ascomycota</taxon>
        <taxon>Pezizomycotina</taxon>
        <taxon>Sordariomycetes</taxon>
        <taxon>Sordariomycetidae</taxon>
        <taxon>Sordariales</taxon>
        <taxon>Chaetomiaceae</taxon>
        <taxon>Corynascus</taxon>
    </lineage>
</organism>
<dbReference type="PANTHER" id="PTHR11527">
    <property type="entry name" value="HEAT-SHOCK PROTEIN 20 FAMILY MEMBER"/>
    <property type="match status" value="1"/>
</dbReference>
<dbReference type="AlphaFoldDB" id="A0AAN7HN21"/>
<proteinExistence type="inferred from homology"/>
<feature type="region of interest" description="Disordered" evidence="4">
    <location>
        <begin position="32"/>
        <end position="53"/>
    </location>
</feature>
<keyword evidence="1 6" id="KW-0346">Stress response</keyword>
<keyword evidence="7" id="KW-1185">Reference proteome</keyword>
<feature type="compositionally biased region" description="Polar residues" evidence="4">
    <location>
        <begin position="99"/>
        <end position="119"/>
    </location>
</feature>
<comment type="similarity">
    <text evidence="2 3">Belongs to the small heat shock protein (HSP20) family.</text>
</comment>
<dbReference type="CDD" id="cd06464">
    <property type="entry name" value="ACD_sHsps-like"/>
    <property type="match status" value="1"/>
</dbReference>
<dbReference type="InterPro" id="IPR002068">
    <property type="entry name" value="A-crystallin/Hsp20_dom"/>
</dbReference>
<evidence type="ECO:0000256" key="1">
    <source>
        <dbReference type="ARBA" id="ARBA00023016"/>
    </source>
</evidence>
<reference evidence="6" key="1">
    <citation type="journal article" date="2023" name="Mol. Phylogenet. Evol.">
        <title>Genome-scale phylogeny and comparative genomics of the fungal order Sordariales.</title>
        <authorList>
            <person name="Hensen N."/>
            <person name="Bonometti L."/>
            <person name="Westerberg I."/>
            <person name="Brannstrom I.O."/>
            <person name="Guillou S."/>
            <person name="Cros-Aarteil S."/>
            <person name="Calhoun S."/>
            <person name="Haridas S."/>
            <person name="Kuo A."/>
            <person name="Mondo S."/>
            <person name="Pangilinan J."/>
            <person name="Riley R."/>
            <person name="LaButti K."/>
            <person name="Andreopoulos B."/>
            <person name="Lipzen A."/>
            <person name="Chen C."/>
            <person name="Yan M."/>
            <person name="Daum C."/>
            <person name="Ng V."/>
            <person name="Clum A."/>
            <person name="Steindorff A."/>
            <person name="Ohm R.A."/>
            <person name="Martin F."/>
            <person name="Silar P."/>
            <person name="Natvig D.O."/>
            <person name="Lalanne C."/>
            <person name="Gautier V."/>
            <person name="Ament-Velasquez S.L."/>
            <person name="Kruys A."/>
            <person name="Hutchinson M.I."/>
            <person name="Powell A.J."/>
            <person name="Barry K."/>
            <person name="Miller A.N."/>
            <person name="Grigoriev I.V."/>
            <person name="Debuchy R."/>
            <person name="Gladieux P."/>
            <person name="Hiltunen Thoren M."/>
            <person name="Johannesson H."/>
        </authorList>
    </citation>
    <scope>NUCLEOTIDE SEQUENCE</scope>
    <source>
        <strain evidence="6">CBS 359.72</strain>
    </source>
</reference>
<dbReference type="InterPro" id="IPR008978">
    <property type="entry name" value="HSP20-like_chaperone"/>
</dbReference>
<evidence type="ECO:0000313" key="7">
    <source>
        <dbReference type="Proteomes" id="UP001303647"/>
    </source>
</evidence>
<gene>
    <name evidence="6" type="ORF">C7999DRAFT_33989</name>
</gene>
<feature type="domain" description="SHSP" evidence="5">
    <location>
        <begin position="47"/>
        <end position="195"/>
    </location>
</feature>
<dbReference type="Gene3D" id="2.60.40.790">
    <property type="match status" value="1"/>
</dbReference>
<dbReference type="Proteomes" id="UP001303647">
    <property type="component" value="Unassembled WGS sequence"/>
</dbReference>
<dbReference type="Pfam" id="PF00011">
    <property type="entry name" value="HSP20"/>
    <property type="match status" value="1"/>
</dbReference>
<evidence type="ECO:0000256" key="3">
    <source>
        <dbReference type="RuleBase" id="RU003616"/>
    </source>
</evidence>
<feature type="region of interest" description="Disordered" evidence="4">
    <location>
        <begin position="99"/>
        <end position="135"/>
    </location>
</feature>
<evidence type="ECO:0000259" key="5">
    <source>
        <dbReference type="PROSITE" id="PS01031"/>
    </source>
</evidence>
<accession>A0AAN7HN21</accession>
<sequence>MAIFPGTIYNSEASFTPLFRLLDEFDNYSREAYGTTNNERPRHRGRRQPASFQPKFDARETDAAFELYGEFPGLERDKINIEFTEPQTLVIRGRSERTYASPSAGSVDNGSQQQQATDTITEKGEENSGEVVKNNNKATTEKYWLQERTIGDFTRVFNFPVPVDQDAVSARLHDGILSVIVPKARKHEGRRIAIN</sequence>
<dbReference type="SUPFAM" id="SSF49764">
    <property type="entry name" value="HSP20-like chaperones"/>
    <property type="match status" value="1"/>
</dbReference>
<dbReference type="EMBL" id="MU857695">
    <property type="protein sequence ID" value="KAK4245629.1"/>
    <property type="molecule type" value="Genomic_DNA"/>
</dbReference>
<dbReference type="InterPro" id="IPR031107">
    <property type="entry name" value="Small_HSP"/>
</dbReference>
<evidence type="ECO:0000256" key="4">
    <source>
        <dbReference type="SAM" id="MobiDB-lite"/>
    </source>
</evidence>